<dbReference type="HOGENOM" id="CLU_066245_1_1_11"/>
<keyword evidence="5" id="KW-0460">Magnesium</keyword>
<keyword evidence="8" id="KW-1185">Reference proteome</keyword>
<dbReference type="Pfam" id="PF01812">
    <property type="entry name" value="5-FTHF_cyc-lig"/>
    <property type="match status" value="1"/>
</dbReference>
<proteinExistence type="inferred from homology"/>
<evidence type="ECO:0000313" key="7">
    <source>
        <dbReference type="EMBL" id="CCM62527.1"/>
    </source>
</evidence>
<dbReference type="STRING" id="1229780.BN381_130085"/>
<dbReference type="Gene3D" id="3.40.50.10420">
    <property type="entry name" value="NagB/RpiA/CoA transferase-like"/>
    <property type="match status" value="1"/>
</dbReference>
<evidence type="ECO:0000256" key="2">
    <source>
        <dbReference type="ARBA" id="ARBA00022741"/>
    </source>
</evidence>
<dbReference type="OrthoDB" id="3242798at2"/>
<accession>R4Z1N7</accession>
<dbReference type="GO" id="GO:0005524">
    <property type="term" value="F:ATP binding"/>
    <property type="evidence" value="ECO:0007669"/>
    <property type="project" value="UniProtKB-KW"/>
</dbReference>
<dbReference type="PIRSF" id="PIRSF006806">
    <property type="entry name" value="FTHF_cligase"/>
    <property type="match status" value="1"/>
</dbReference>
<dbReference type="SUPFAM" id="SSF100950">
    <property type="entry name" value="NagB/RpiA/CoA transferase-like"/>
    <property type="match status" value="1"/>
</dbReference>
<dbReference type="EMBL" id="CANL01000005">
    <property type="protein sequence ID" value="CCM62527.1"/>
    <property type="molecule type" value="Genomic_DNA"/>
</dbReference>
<sequence>MLPVNQPPTIAGPPSRSDEGRDALRSRLLAQRRGLSSADVKPGSAAIVELLQATSDIVAAARQGPVAVYWPVRGEPDVRLGGPNDDAVKATRGALTAAHGLTLPGHPGASPELRAWKPTTSLATAWGSLRFPADGAARVPAEDHGLILVPAVAFDRAGNRLGNGAGWYDRLLSGLGRRPIGAGPLLVGIAHDFQLVEHLTAQPWDVPMHLVATPEGVVRPR</sequence>
<dbReference type="NCBIfam" id="TIGR02727">
    <property type="entry name" value="MTHFS_bact"/>
    <property type="match status" value="1"/>
</dbReference>
<reference evidence="7 8" key="1">
    <citation type="journal article" date="2013" name="ISME J.">
        <title>Metabolic model for the filamentous 'Candidatus Microthrix parvicella' based on genomic and metagenomic analyses.</title>
        <authorList>
            <person name="Jon McIlroy S."/>
            <person name="Kristiansen R."/>
            <person name="Albertsen M."/>
            <person name="Michael Karst S."/>
            <person name="Rossetti S."/>
            <person name="Lund Nielsen J."/>
            <person name="Tandoi V."/>
            <person name="James Seviour R."/>
            <person name="Nielsen P.H."/>
        </authorList>
    </citation>
    <scope>NUCLEOTIDE SEQUENCE [LARGE SCALE GENOMIC DNA]</scope>
    <source>
        <strain evidence="7 8">RN1</strain>
    </source>
</reference>
<dbReference type="GO" id="GO:0030272">
    <property type="term" value="F:5-formyltetrahydrofolate cyclo-ligase activity"/>
    <property type="evidence" value="ECO:0007669"/>
    <property type="project" value="UniProtKB-EC"/>
</dbReference>
<dbReference type="InterPro" id="IPR037171">
    <property type="entry name" value="NagB/RpiA_transferase-like"/>
</dbReference>
<dbReference type="GO" id="GO:0009396">
    <property type="term" value="P:folic acid-containing compound biosynthetic process"/>
    <property type="evidence" value="ECO:0007669"/>
    <property type="project" value="TreeGrafter"/>
</dbReference>
<dbReference type="AlphaFoldDB" id="R4Z1N7"/>
<organism evidence="7 8">
    <name type="scientific">Candidatus Neomicrothrix parvicella RN1</name>
    <dbReference type="NCBI Taxonomy" id="1229780"/>
    <lineage>
        <taxon>Bacteria</taxon>
        <taxon>Bacillati</taxon>
        <taxon>Actinomycetota</taxon>
        <taxon>Acidimicrobiia</taxon>
        <taxon>Acidimicrobiales</taxon>
        <taxon>Microthrixaceae</taxon>
        <taxon>Candidatus Neomicrothrix</taxon>
    </lineage>
</organism>
<dbReference type="InterPro" id="IPR024185">
    <property type="entry name" value="FTHF_cligase-like_sf"/>
</dbReference>
<protein>
    <recommendedName>
        <fullName evidence="5">5-formyltetrahydrofolate cyclo-ligase</fullName>
        <ecNumber evidence="5">6.3.3.2</ecNumber>
    </recommendedName>
</protein>
<evidence type="ECO:0000256" key="3">
    <source>
        <dbReference type="ARBA" id="ARBA00022840"/>
    </source>
</evidence>
<comment type="caution">
    <text evidence="7">The sequence shown here is derived from an EMBL/GenBank/DDBJ whole genome shotgun (WGS) entry which is preliminary data.</text>
</comment>
<feature type="binding site" evidence="4">
    <location>
        <position position="75"/>
    </location>
    <ligand>
        <name>substrate</name>
    </ligand>
</feature>
<dbReference type="PANTHER" id="PTHR23407">
    <property type="entry name" value="ATPASE INHIBITOR/5-FORMYLTETRAHYDROFOLATE CYCLO-LIGASE"/>
    <property type="match status" value="1"/>
</dbReference>
<feature type="binding site" evidence="4">
    <location>
        <begin position="160"/>
        <end position="168"/>
    </location>
    <ligand>
        <name>ATP</name>
        <dbReference type="ChEBI" id="CHEBI:30616"/>
    </ligand>
</feature>
<dbReference type="InterPro" id="IPR002698">
    <property type="entry name" value="FTHF_cligase"/>
</dbReference>
<feature type="region of interest" description="Disordered" evidence="6">
    <location>
        <begin position="1"/>
        <end position="23"/>
    </location>
</feature>
<dbReference type="PANTHER" id="PTHR23407:SF1">
    <property type="entry name" value="5-FORMYLTETRAHYDROFOLATE CYCLO-LIGASE"/>
    <property type="match status" value="1"/>
</dbReference>
<dbReference type="EC" id="6.3.3.2" evidence="5"/>
<comment type="similarity">
    <text evidence="1 5">Belongs to the 5-formyltetrahydrofolate cyclo-ligase family.</text>
</comment>
<evidence type="ECO:0000256" key="5">
    <source>
        <dbReference type="RuleBase" id="RU361279"/>
    </source>
</evidence>
<evidence type="ECO:0000256" key="1">
    <source>
        <dbReference type="ARBA" id="ARBA00010638"/>
    </source>
</evidence>
<keyword evidence="5" id="KW-0479">Metal-binding</keyword>
<evidence type="ECO:0000256" key="6">
    <source>
        <dbReference type="SAM" id="MobiDB-lite"/>
    </source>
</evidence>
<dbReference type="GO" id="GO:0046872">
    <property type="term" value="F:metal ion binding"/>
    <property type="evidence" value="ECO:0007669"/>
    <property type="project" value="UniProtKB-KW"/>
</dbReference>
<dbReference type="eggNOG" id="COG0212">
    <property type="taxonomic scope" value="Bacteria"/>
</dbReference>
<dbReference type="GO" id="GO:0035999">
    <property type="term" value="P:tetrahydrofolate interconversion"/>
    <property type="evidence" value="ECO:0007669"/>
    <property type="project" value="TreeGrafter"/>
</dbReference>
<gene>
    <name evidence="7" type="ORF">BN381_130085</name>
</gene>
<evidence type="ECO:0000313" key="8">
    <source>
        <dbReference type="Proteomes" id="UP000018291"/>
    </source>
</evidence>
<evidence type="ECO:0000256" key="4">
    <source>
        <dbReference type="PIRSR" id="PIRSR006806-1"/>
    </source>
</evidence>
<keyword evidence="2 4" id="KW-0547">Nucleotide-binding</keyword>
<comment type="catalytic activity">
    <reaction evidence="5">
        <text>(6S)-5-formyl-5,6,7,8-tetrahydrofolate + ATP = (6R)-5,10-methenyltetrahydrofolate + ADP + phosphate</text>
        <dbReference type="Rhea" id="RHEA:10488"/>
        <dbReference type="ChEBI" id="CHEBI:30616"/>
        <dbReference type="ChEBI" id="CHEBI:43474"/>
        <dbReference type="ChEBI" id="CHEBI:57455"/>
        <dbReference type="ChEBI" id="CHEBI:57457"/>
        <dbReference type="ChEBI" id="CHEBI:456216"/>
        <dbReference type="EC" id="6.3.3.2"/>
    </reaction>
</comment>
<name>R4Z1N7_9ACTN</name>
<keyword evidence="7" id="KW-0436">Ligase</keyword>
<dbReference type="Proteomes" id="UP000018291">
    <property type="component" value="Unassembled WGS sequence"/>
</dbReference>
<comment type="cofactor">
    <cofactor evidence="5">
        <name>Mg(2+)</name>
        <dbReference type="ChEBI" id="CHEBI:18420"/>
    </cofactor>
</comment>
<keyword evidence="3 4" id="KW-0067">ATP-binding</keyword>